<dbReference type="OrthoDB" id="408373at2759"/>
<dbReference type="PANTHER" id="PTHR16138:SF7">
    <property type="entry name" value="PALMITOYL-PROTEIN THIOESTERASE ABHD10, MITOCHONDRIAL"/>
    <property type="match status" value="1"/>
</dbReference>
<dbReference type="SUPFAM" id="SSF53474">
    <property type="entry name" value="alpha/beta-Hydrolases"/>
    <property type="match status" value="1"/>
</dbReference>
<feature type="domain" description="Serine aminopeptidase S33" evidence="2">
    <location>
        <begin position="78"/>
        <end position="258"/>
    </location>
</feature>
<dbReference type="OMA" id="YEWRESS"/>
<reference evidence="3" key="1">
    <citation type="submission" date="2014-05" db="EMBL/GenBank/DDBJ databases">
        <authorList>
            <person name="Chronopoulou M."/>
        </authorList>
    </citation>
    <scope>NUCLEOTIDE SEQUENCE</scope>
    <source>
        <tissue evidence="3">Whole organism</tissue>
    </source>
</reference>
<dbReference type="EMBL" id="HACA01028766">
    <property type="protein sequence ID" value="CDW46127.1"/>
    <property type="molecule type" value="Transcribed_RNA"/>
</dbReference>
<dbReference type="Pfam" id="PF12146">
    <property type="entry name" value="Hydrolase_4"/>
    <property type="match status" value="1"/>
</dbReference>
<proteinExistence type="predicted"/>
<dbReference type="AlphaFoldDB" id="A0A0K2V7I7"/>
<name>A0A0K2V7I7_LEPSM</name>
<dbReference type="Gene3D" id="3.40.50.1820">
    <property type="entry name" value="alpha/beta hydrolase"/>
    <property type="match status" value="1"/>
</dbReference>
<evidence type="ECO:0000256" key="1">
    <source>
        <dbReference type="ARBA" id="ARBA00022801"/>
    </source>
</evidence>
<accession>A0A0K2V7I7</accession>
<dbReference type="InterPro" id="IPR022742">
    <property type="entry name" value="Hydrolase_4"/>
</dbReference>
<organism evidence="3">
    <name type="scientific">Lepeophtheirus salmonis</name>
    <name type="common">Salmon louse</name>
    <name type="synonym">Caligus salmonis</name>
    <dbReference type="NCBI Taxonomy" id="72036"/>
    <lineage>
        <taxon>Eukaryota</taxon>
        <taxon>Metazoa</taxon>
        <taxon>Ecdysozoa</taxon>
        <taxon>Arthropoda</taxon>
        <taxon>Crustacea</taxon>
        <taxon>Multicrustacea</taxon>
        <taxon>Hexanauplia</taxon>
        <taxon>Copepoda</taxon>
        <taxon>Siphonostomatoida</taxon>
        <taxon>Caligidae</taxon>
        <taxon>Lepeophtheirus</taxon>
    </lineage>
</organism>
<evidence type="ECO:0000313" key="3">
    <source>
        <dbReference type="EMBL" id="CDW46127.1"/>
    </source>
</evidence>
<protein>
    <recommendedName>
        <fullName evidence="2">Serine aminopeptidase S33 domain-containing protein</fullName>
    </recommendedName>
</protein>
<sequence length="281" mass="31900">MSALIRSLRRFEKNLTRSLKTHALQISEERSLCYRQIPGTKSPTILMVPGLHSYSHMSGMKAGCIMRFCDTTDHPGIIYDHECMGESARSGVCNKDKVLFSHWVEDTIKVVEELTENSPLVIVGSSMGGWLSVLAAERLKERVHGLILLSPAMNYVYPYYQRHIKTLPTDIQHRIETGDIHIVDGKFGDALLKRDFAEDSLQYHLTLEKDSININCPVRIIHGLMDEEVNPEDSKKLCSAIQSEDVDLIYRKNSTHEMESPPDLELILTTLDRLTKDLSFS</sequence>
<dbReference type="GO" id="GO:0004553">
    <property type="term" value="F:hydrolase activity, hydrolyzing O-glycosyl compounds"/>
    <property type="evidence" value="ECO:0007669"/>
    <property type="project" value="TreeGrafter"/>
</dbReference>
<keyword evidence="1" id="KW-0378">Hydrolase</keyword>
<evidence type="ECO:0000259" key="2">
    <source>
        <dbReference type="Pfam" id="PF12146"/>
    </source>
</evidence>
<dbReference type="InterPro" id="IPR052382">
    <property type="entry name" value="ABHD10_acyl-thioesterase"/>
</dbReference>
<dbReference type="InterPro" id="IPR029058">
    <property type="entry name" value="AB_hydrolase_fold"/>
</dbReference>
<dbReference type="PANTHER" id="PTHR16138">
    <property type="entry name" value="MYCOPHENOLIC ACID ACYL-GLUCURONIDE ESTERASE, MITOCHONDRIAL"/>
    <property type="match status" value="1"/>
</dbReference>